<proteinExistence type="predicted"/>
<name>A0ABP4T7Q3_9ACTN</name>
<dbReference type="SUPFAM" id="SSF51219">
    <property type="entry name" value="TRAP-like"/>
    <property type="match status" value="1"/>
</dbReference>
<reference evidence="2" key="1">
    <citation type="journal article" date="2019" name="Int. J. Syst. Evol. Microbiol.">
        <title>The Global Catalogue of Microorganisms (GCM) 10K type strain sequencing project: providing services to taxonomists for standard genome sequencing and annotation.</title>
        <authorList>
            <consortium name="The Broad Institute Genomics Platform"/>
            <consortium name="The Broad Institute Genome Sequencing Center for Infectious Disease"/>
            <person name="Wu L."/>
            <person name="Ma J."/>
        </authorList>
    </citation>
    <scope>NUCLEOTIDE SEQUENCE [LARGE SCALE GENOMIC DNA]</scope>
    <source>
        <strain evidence="2">JCM 14718</strain>
    </source>
</reference>
<evidence type="ECO:0000313" key="1">
    <source>
        <dbReference type="EMBL" id="GAA1683047.1"/>
    </source>
</evidence>
<dbReference type="EMBL" id="BAAANY010000011">
    <property type="protein sequence ID" value="GAA1683047.1"/>
    <property type="molecule type" value="Genomic_DNA"/>
</dbReference>
<comment type="caution">
    <text evidence="1">The sequence shown here is derived from an EMBL/GenBank/DDBJ whole genome shotgun (WGS) entry which is preliminary data.</text>
</comment>
<dbReference type="Gene3D" id="3.60.160.10">
    <property type="entry name" value="Mitochondrial biogenesis AIM24"/>
    <property type="match status" value="1"/>
</dbReference>
<accession>A0ABP4T7Q3</accession>
<evidence type="ECO:0000313" key="2">
    <source>
        <dbReference type="Proteomes" id="UP001500618"/>
    </source>
</evidence>
<evidence type="ECO:0008006" key="3">
    <source>
        <dbReference type="Google" id="ProtNLM"/>
    </source>
</evidence>
<protein>
    <recommendedName>
        <fullName evidence="3">AIM24 family protein</fullName>
    </recommendedName>
</protein>
<sequence length="299" mass="33391">MSTPSVSAYTCRYCRQASDASGESCPHCGAPVDVRRAISKSGWEKQPGIKDMARIQFGRSHVQIEGTTVPVADFTLAQSEWIYFSHHKLLWAEPNAQLAAMNLGGGWNRVLAGLPLIMMQGQGPGRIAISDNHAGEVIALPLQHNQAVAVREHRLLVASGNVTYTWSAAGVWFQTGYGDDREMHYPMGAYGDIFTAQHAPGLLLLHAPGNVFFRDLEPNETLLIQPTALLYHDLSVKMHLHLEYPRTAGISYYSSRAYDYRHVWLRLLGPGRVAVQSIFERPETHEVISRHSYATRRSW</sequence>
<keyword evidence="2" id="KW-1185">Reference proteome</keyword>
<dbReference type="Proteomes" id="UP001500618">
    <property type="component" value="Unassembled WGS sequence"/>
</dbReference>
<dbReference type="RefSeq" id="WP_163569116.1">
    <property type="nucleotide sequence ID" value="NZ_BAAANY010000011.1"/>
</dbReference>
<gene>
    <name evidence="1" type="ORF">GCM10009765_35330</name>
</gene>
<organism evidence="1 2">
    <name type="scientific">Fodinicola feengrottensis</name>
    <dbReference type="NCBI Taxonomy" id="435914"/>
    <lineage>
        <taxon>Bacteria</taxon>
        <taxon>Bacillati</taxon>
        <taxon>Actinomycetota</taxon>
        <taxon>Actinomycetes</taxon>
        <taxon>Mycobacteriales</taxon>
        <taxon>Fodinicola</taxon>
    </lineage>
</organism>
<dbReference type="InterPro" id="IPR036983">
    <property type="entry name" value="AIM24_sf"/>
</dbReference>
<dbReference type="InterPro" id="IPR016031">
    <property type="entry name" value="Trp_RNA-bd_attenuator-like_dom"/>
</dbReference>
<dbReference type="Pfam" id="PF01987">
    <property type="entry name" value="AIM24"/>
    <property type="match status" value="1"/>
</dbReference>
<dbReference type="InterPro" id="IPR002838">
    <property type="entry name" value="AIM24"/>
</dbReference>